<dbReference type="Pfam" id="PF02994">
    <property type="entry name" value="Transposase_22"/>
    <property type="match status" value="1"/>
</dbReference>
<dbReference type="Gene3D" id="3.30.70.1820">
    <property type="entry name" value="L1 transposable element, RRM domain"/>
    <property type="match status" value="1"/>
</dbReference>
<name>A0A8D1QD57_PIG</name>
<dbReference type="Proteomes" id="UP000694724">
    <property type="component" value="Unplaced"/>
</dbReference>
<evidence type="ECO:0000256" key="2">
    <source>
        <dbReference type="SAM" id="Coils"/>
    </source>
</evidence>
<dbReference type="InterPro" id="IPR043636">
    <property type="entry name" value="L1_RRM_dom"/>
</dbReference>
<accession>A0A8D1QD57</accession>
<feature type="domain" description="L1 transposable element dsRBD-like" evidence="5">
    <location>
        <begin position="183"/>
        <end position="247"/>
    </location>
</feature>
<evidence type="ECO:0000259" key="3">
    <source>
        <dbReference type="Pfam" id="PF02994"/>
    </source>
</evidence>
<evidence type="ECO:0008006" key="8">
    <source>
        <dbReference type="Google" id="ProtNLM"/>
    </source>
</evidence>
<evidence type="ECO:0000313" key="6">
    <source>
        <dbReference type="Ensembl" id="ENSSSCP00055017723.1"/>
    </source>
</evidence>
<dbReference type="AlphaFoldDB" id="A0A8D1QD57"/>
<dbReference type="Pfam" id="PF17489">
    <property type="entry name" value="Tnp_22_trimer"/>
    <property type="match status" value="1"/>
</dbReference>
<dbReference type="FunFam" id="3.30.70.1820:FF:000002">
    <property type="entry name" value="LINE-1 retrotransposable element ORF1 protein"/>
    <property type="match status" value="1"/>
</dbReference>
<feature type="domain" description="L1 transposable element RRM" evidence="3">
    <location>
        <begin position="85"/>
        <end position="180"/>
    </location>
</feature>
<dbReference type="Ensembl" id="ENSSSCT00055022382.1">
    <property type="protein sequence ID" value="ENSSSCP00055017723.1"/>
    <property type="gene ID" value="ENSSSCG00055011399.1"/>
</dbReference>
<dbReference type="InterPro" id="IPR035300">
    <property type="entry name" value="L1_dsRBD"/>
</dbReference>
<evidence type="ECO:0000256" key="1">
    <source>
        <dbReference type="ARBA" id="ARBA00061640"/>
    </source>
</evidence>
<dbReference type="Pfam" id="PF17490">
    <property type="entry name" value="Tnp_22_dsRBD"/>
    <property type="match status" value="1"/>
</dbReference>
<feature type="domain" description="L1 transposable element trimerization" evidence="4">
    <location>
        <begin position="42"/>
        <end position="80"/>
    </location>
</feature>
<dbReference type="Gene3D" id="3.30.250.20">
    <property type="entry name" value="L1 transposable element, C-terminal domain"/>
    <property type="match status" value="1"/>
</dbReference>
<dbReference type="PANTHER" id="PTHR11505">
    <property type="entry name" value="L1 TRANSPOSABLE ELEMENT-RELATED"/>
    <property type="match status" value="1"/>
</dbReference>
<evidence type="ECO:0000259" key="4">
    <source>
        <dbReference type="Pfam" id="PF17489"/>
    </source>
</evidence>
<dbReference type="SUPFAM" id="SSF57997">
    <property type="entry name" value="Tropomyosin"/>
    <property type="match status" value="1"/>
</dbReference>
<keyword evidence="2" id="KW-0175">Coiled coil</keyword>
<evidence type="ECO:0000259" key="5">
    <source>
        <dbReference type="Pfam" id="PF17490"/>
    </source>
</evidence>
<organism evidence="6 7">
    <name type="scientific">Sus scrofa</name>
    <name type="common">Pig</name>
    <dbReference type="NCBI Taxonomy" id="9823"/>
    <lineage>
        <taxon>Eukaryota</taxon>
        <taxon>Metazoa</taxon>
        <taxon>Chordata</taxon>
        <taxon>Craniata</taxon>
        <taxon>Vertebrata</taxon>
        <taxon>Euteleostomi</taxon>
        <taxon>Mammalia</taxon>
        <taxon>Eutheria</taxon>
        <taxon>Laurasiatheria</taxon>
        <taxon>Artiodactyla</taxon>
        <taxon>Suina</taxon>
        <taxon>Suidae</taxon>
        <taxon>Sus</taxon>
    </lineage>
</organism>
<dbReference type="InterPro" id="IPR035301">
    <property type="entry name" value="L1_trimer"/>
</dbReference>
<proteinExistence type="inferred from homology"/>
<evidence type="ECO:0000313" key="7">
    <source>
        <dbReference type="Proteomes" id="UP000694724"/>
    </source>
</evidence>
<dbReference type="InterPro" id="IPR042566">
    <property type="entry name" value="L1_C"/>
</dbReference>
<dbReference type="InterPro" id="IPR004244">
    <property type="entry name" value="Transposase_22"/>
</dbReference>
<sequence length="249" mass="29275">MDNLQETLSKEIQDIKLKQEEMQNTITEIKNSLEAANSRIQEAEERISKVEDRLVEITDVEQKREKRLKTNEESLRELWDNIKHSNIRIIGVPEGEEREKGTEKIFQEITAKNLPTMGKESLTQTQEAQRVPYKINPKRNTPRRILIKLTKIKDKEKILKAAREKKQITYKGTPIRLLADFSAEILQARREWHGVLNMMKGKNLQPRLLYPARLSFRFEGEIKTFSDKQKLREFSNTKPALQQILKELL</sequence>
<feature type="coiled-coil region" evidence="2">
    <location>
        <begin position="1"/>
        <end position="60"/>
    </location>
</feature>
<reference evidence="6" key="1">
    <citation type="submission" date="2025-08" db="UniProtKB">
        <authorList>
            <consortium name="Ensembl"/>
        </authorList>
    </citation>
    <scope>IDENTIFICATION</scope>
</reference>
<protein>
    <recommendedName>
        <fullName evidence="8">L1 transposable element RRM domain-containing protein</fullName>
    </recommendedName>
</protein>
<comment type="similarity">
    <text evidence="1">Belongs to the transposase 22 family.</text>
</comment>
<dbReference type="Gene3D" id="1.20.5.390">
    <property type="entry name" value="L1 transposable element, trimerization domain"/>
    <property type="match status" value="1"/>
</dbReference>